<proteinExistence type="predicted"/>
<protein>
    <submittedName>
        <fullName evidence="2">Uncharacterized protein</fullName>
    </submittedName>
</protein>
<evidence type="ECO:0000313" key="3">
    <source>
        <dbReference type="Proteomes" id="UP001360560"/>
    </source>
</evidence>
<feature type="region of interest" description="Disordered" evidence="1">
    <location>
        <begin position="1"/>
        <end position="31"/>
    </location>
</feature>
<keyword evidence="3" id="KW-1185">Reference proteome</keyword>
<dbReference type="GeneID" id="90075362"/>
<reference evidence="2 3" key="1">
    <citation type="journal article" date="2023" name="Elife">
        <title>Identification of key yeast species and microbe-microbe interactions impacting larval growth of Drosophila in the wild.</title>
        <authorList>
            <person name="Mure A."/>
            <person name="Sugiura Y."/>
            <person name="Maeda R."/>
            <person name="Honda K."/>
            <person name="Sakurai N."/>
            <person name="Takahashi Y."/>
            <person name="Watada M."/>
            <person name="Katoh T."/>
            <person name="Gotoh A."/>
            <person name="Gotoh Y."/>
            <person name="Taniguchi I."/>
            <person name="Nakamura K."/>
            <person name="Hayashi T."/>
            <person name="Katayama T."/>
            <person name="Uemura T."/>
            <person name="Hattori Y."/>
        </authorList>
    </citation>
    <scope>NUCLEOTIDE SEQUENCE [LARGE SCALE GENOMIC DNA]</scope>
    <source>
        <strain evidence="2 3">SC-9</strain>
    </source>
</reference>
<evidence type="ECO:0000313" key="2">
    <source>
        <dbReference type="EMBL" id="GMM37387.1"/>
    </source>
</evidence>
<name>A0AAV5QSL1_9ASCO</name>
<dbReference type="EMBL" id="BTFZ01000011">
    <property type="protein sequence ID" value="GMM37387.1"/>
    <property type="molecule type" value="Genomic_DNA"/>
</dbReference>
<dbReference type="PROSITE" id="PS01095">
    <property type="entry name" value="GH18_1"/>
    <property type="match status" value="1"/>
</dbReference>
<dbReference type="InterPro" id="IPR001579">
    <property type="entry name" value="Glyco_hydro_18_chit_AS"/>
</dbReference>
<dbReference type="Proteomes" id="UP001360560">
    <property type="component" value="Unassembled WGS sequence"/>
</dbReference>
<dbReference type="AlphaFoldDB" id="A0AAV5QSL1"/>
<accession>A0AAV5QSL1</accession>
<sequence length="134" mass="15737">MPVLQKPQANDVEPMTGPATCTTSGDDDDEFSDFESVETEEYYRLKQYENGVSQMIDDMLHLLNGIPQRPQNSPALDSLIDRFLCCKVIDDERDFRFSNQTNKKFHQRNNRFRRSVYLNGLDFDYEYYSSIRIS</sequence>
<dbReference type="RefSeq" id="XP_064854383.1">
    <property type="nucleotide sequence ID" value="XM_064998311.1"/>
</dbReference>
<organism evidence="2 3">
    <name type="scientific">Saccharomycopsis crataegensis</name>
    <dbReference type="NCBI Taxonomy" id="43959"/>
    <lineage>
        <taxon>Eukaryota</taxon>
        <taxon>Fungi</taxon>
        <taxon>Dikarya</taxon>
        <taxon>Ascomycota</taxon>
        <taxon>Saccharomycotina</taxon>
        <taxon>Saccharomycetes</taxon>
        <taxon>Saccharomycopsidaceae</taxon>
        <taxon>Saccharomycopsis</taxon>
    </lineage>
</organism>
<dbReference type="GO" id="GO:0005975">
    <property type="term" value="P:carbohydrate metabolic process"/>
    <property type="evidence" value="ECO:0007669"/>
    <property type="project" value="InterPro"/>
</dbReference>
<evidence type="ECO:0000256" key="1">
    <source>
        <dbReference type="SAM" id="MobiDB-lite"/>
    </source>
</evidence>
<comment type="caution">
    <text evidence="2">The sequence shown here is derived from an EMBL/GenBank/DDBJ whole genome shotgun (WGS) entry which is preliminary data.</text>
</comment>
<dbReference type="GO" id="GO:0004553">
    <property type="term" value="F:hydrolase activity, hydrolyzing O-glycosyl compounds"/>
    <property type="evidence" value="ECO:0007669"/>
    <property type="project" value="InterPro"/>
</dbReference>
<gene>
    <name evidence="2" type="ORF">DASC09_047120</name>
</gene>